<evidence type="ECO:0000313" key="1">
    <source>
        <dbReference type="EMBL" id="KAI3786593.1"/>
    </source>
</evidence>
<sequence length="132" mass="14082">MSFANSEPASLQPVLSDDEDVNEEPDQVSESVPEEESEEEPVGDAEGAYSDTNSGETVPYSLQGVVGLYGSGLGRLNGRVTMGETQLAAVEQGAVVTGQRDARTDECLDSFAALTIVKTMLLAFALLRGWFY</sequence>
<comment type="caution">
    <text evidence="1">The sequence shown here is derived from an EMBL/GenBank/DDBJ whole genome shotgun (WGS) entry which is preliminary data.</text>
</comment>
<protein>
    <submittedName>
        <fullName evidence="1">Uncharacterized protein</fullName>
    </submittedName>
</protein>
<proteinExistence type="predicted"/>
<evidence type="ECO:0000313" key="2">
    <source>
        <dbReference type="Proteomes" id="UP001056120"/>
    </source>
</evidence>
<reference evidence="1 2" key="2">
    <citation type="journal article" date="2022" name="Mol. Ecol. Resour.">
        <title>The genomes of chicory, endive, great burdock and yacon provide insights into Asteraceae paleo-polyploidization history and plant inulin production.</title>
        <authorList>
            <person name="Fan W."/>
            <person name="Wang S."/>
            <person name="Wang H."/>
            <person name="Wang A."/>
            <person name="Jiang F."/>
            <person name="Liu H."/>
            <person name="Zhao H."/>
            <person name="Xu D."/>
            <person name="Zhang Y."/>
        </authorList>
    </citation>
    <scope>NUCLEOTIDE SEQUENCE [LARGE SCALE GENOMIC DNA]</scope>
    <source>
        <strain evidence="2">cv. Yunnan</strain>
        <tissue evidence="1">Leaves</tissue>
    </source>
</reference>
<keyword evidence="2" id="KW-1185">Reference proteome</keyword>
<dbReference type="EMBL" id="CM042030">
    <property type="protein sequence ID" value="KAI3786593.1"/>
    <property type="molecule type" value="Genomic_DNA"/>
</dbReference>
<accession>A0ACB9GSS2</accession>
<gene>
    <name evidence="1" type="ORF">L1987_40388</name>
</gene>
<dbReference type="Proteomes" id="UP001056120">
    <property type="component" value="Linkage Group LG13"/>
</dbReference>
<name>A0ACB9GSS2_9ASTR</name>
<reference evidence="2" key="1">
    <citation type="journal article" date="2022" name="Mol. Ecol. Resour.">
        <title>The genomes of chicory, endive, great burdock and yacon provide insights into Asteraceae palaeo-polyploidization history and plant inulin production.</title>
        <authorList>
            <person name="Fan W."/>
            <person name="Wang S."/>
            <person name="Wang H."/>
            <person name="Wang A."/>
            <person name="Jiang F."/>
            <person name="Liu H."/>
            <person name="Zhao H."/>
            <person name="Xu D."/>
            <person name="Zhang Y."/>
        </authorList>
    </citation>
    <scope>NUCLEOTIDE SEQUENCE [LARGE SCALE GENOMIC DNA]</scope>
    <source>
        <strain evidence="2">cv. Yunnan</strain>
    </source>
</reference>
<organism evidence="1 2">
    <name type="scientific">Smallanthus sonchifolius</name>
    <dbReference type="NCBI Taxonomy" id="185202"/>
    <lineage>
        <taxon>Eukaryota</taxon>
        <taxon>Viridiplantae</taxon>
        <taxon>Streptophyta</taxon>
        <taxon>Embryophyta</taxon>
        <taxon>Tracheophyta</taxon>
        <taxon>Spermatophyta</taxon>
        <taxon>Magnoliopsida</taxon>
        <taxon>eudicotyledons</taxon>
        <taxon>Gunneridae</taxon>
        <taxon>Pentapetalae</taxon>
        <taxon>asterids</taxon>
        <taxon>campanulids</taxon>
        <taxon>Asterales</taxon>
        <taxon>Asteraceae</taxon>
        <taxon>Asteroideae</taxon>
        <taxon>Heliantheae alliance</taxon>
        <taxon>Millerieae</taxon>
        <taxon>Smallanthus</taxon>
    </lineage>
</organism>